<dbReference type="PROSITE" id="PS51257">
    <property type="entry name" value="PROKAR_LIPOPROTEIN"/>
    <property type="match status" value="1"/>
</dbReference>
<dbReference type="AlphaFoldDB" id="A0A660L5B8"/>
<name>A0A660L5B8_9ACTN</name>
<accession>A0A660L5B8</accession>
<keyword evidence="2" id="KW-1185">Reference proteome</keyword>
<evidence type="ECO:0000313" key="1">
    <source>
        <dbReference type="EMBL" id="RKQ88079.1"/>
    </source>
</evidence>
<protein>
    <submittedName>
        <fullName evidence="1">Uncharacterized protein</fullName>
    </submittedName>
</protein>
<comment type="caution">
    <text evidence="1">The sequence shown here is derived from an EMBL/GenBank/DDBJ whole genome shotgun (WGS) entry which is preliminary data.</text>
</comment>
<organism evidence="1 2">
    <name type="scientific">Solirubrobacter pauli</name>
    <dbReference type="NCBI Taxonomy" id="166793"/>
    <lineage>
        <taxon>Bacteria</taxon>
        <taxon>Bacillati</taxon>
        <taxon>Actinomycetota</taxon>
        <taxon>Thermoleophilia</taxon>
        <taxon>Solirubrobacterales</taxon>
        <taxon>Solirubrobacteraceae</taxon>
        <taxon>Solirubrobacter</taxon>
    </lineage>
</organism>
<dbReference type="RefSeq" id="WP_121257268.1">
    <property type="nucleotide sequence ID" value="NZ_RBIL01000002.1"/>
</dbReference>
<evidence type="ECO:0000313" key="2">
    <source>
        <dbReference type="Proteomes" id="UP000278962"/>
    </source>
</evidence>
<proteinExistence type="predicted"/>
<dbReference type="EMBL" id="RBIL01000002">
    <property type="protein sequence ID" value="RKQ88079.1"/>
    <property type="molecule type" value="Genomic_DNA"/>
</dbReference>
<reference evidence="1 2" key="1">
    <citation type="submission" date="2018-10" db="EMBL/GenBank/DDBJ databases">
        <title>Genomic Encyclopedia of Archaeal and Bacterial Type Strains, Phase II (KMG-II): from individual species to whole genera.</title>
        <authorList>
            <person name="Goeker M."/>
        </authorList>
    </citation>
    <scope>NUCLEOTIDE SEQUENCE [LARGE SCALE GENOMIC DNA]</scope>
    <source>
        <strain evidence="1 2">DSM 14954</strain>
    </source>
</reference>
<sequence length="111" mass="11897">MRAVAPIVCALAFAGCVTTKAEWDPAAYRAAVASGDAQEMGRQARAAERRQALVGLTRERVHALLGTRPSRRGTTESFPAGDNGSVVDRDAFSLLLRYDRSGRVVSVDYTG</sequence>
<gene>
    <name evidence="1" type="ORF">C8N24_6118</name>
</gene>
<dbReference type="Proteomes" id="UP000278962">
    <property type="component" value="Unassembled WGS sequence"/>
</dbReference>